<sequence>MQKQMQAFIQSQLLEMKKEMVKTLSSQQPNSSVQSPQPQTPQQQAFGTPLEPPIMSQQAIRPPAPQIPPTLPNMPPSIIQYNTCQDNQIGCQKNGQHFTSLLTAPQMSLGTATCTML</sequence>
<protein>
    <submittedName>
        <fullName evidence="2">Uncharacterized protein</fullName>
    </submittedName>
</protein>
<name>A0A1I8NKR3_MUSDO</name>
<evidence type="ECO:0000256" key="1">
    <source>
        <dbReference type="SAM" id="MobiDB-lite"/>
    </source>
</evidence>
<proteinExistence type="predicted"/>
<dbReference type="EnsemblMetazoa" id="MDOA016730-RA">
    <property type="protein sequence ID" value="MDOA016730-PA"/>
    <property type="gene ID" value="MDOA016730"/>
</dbReference>
<dbReference type="AlphaFoldDB" id="A0A1I8NKR3"/>
<feature type="compositionally biased region" description="Pro residues" evidence="1">
    <location>
        <begin position="62"/>
        <end position="75"/>
    </location>
</feature>
<reference evidence="2" key="1">
    <citation type="submission" date="2020-05" db="UniProtKB">
        <authorList>
            <consortium name="EnsemblMetazoa"/>
        </authorList>
    </citation>
    <scope>IDENTIFICATION</scope>
    <source>
        <strain evidence="2">Aabys</strain>
    </source>
</reference>
<feature type="region of interest" description="Disordered" evidence="1">
    <location>
        <begin position="20"/>
        <end position="79"/>
    </location>
</feature>
<feature type="compositionally biased region" description="Low complexity" evidence="1">
    <location>
        <begin position="25"/>
        <end position="44"/>
    </location>
</feature>
<dbReference type="VEuPathDB" id="VectorBase:MDOA016730"/>
<organism evidence="2">
    <name type="scientific">Musca domestica</name>
    <name type="common">House fly</name>
    <dbReference type="NCBI Taxonomy" id="7370"/>
    <lineage>
        <taxon>Eukaryota</taxon>
        <taxon>Metazoa</taxon>
        <taxon>Ecdysozoa</taxon>
        <taxon>Arthropoda</taxon>
        <taxon>Hexapoda</taxon>
        <taxon>Insecta</taxon>
        <taxon>Pterygota</taxon>
        <taxon>Neoptera</taxon>
        <taxon>Endopterygota</taxon>
        <taxon>Diptera</taxon>
        <taxon>Brachycera</taxon>
        <taxon>Muscomorpha</taxon>
        <taxon>Muscoidea</taxon>
        <taxon>Muscidae</taxon>
        <taxon>Musca</taxon>
    </lineage>
</organism>
<accession>A0A1I8NKR3</accession>
<evidence type="ECO:0000313" key="2">
    <source>
        <dbReference type="EnsemblMetazoa" id="MDOA016730-PA"/>
    </source>
</evidence>